<evidence type="ECO:0000256" key="9">
    <source>
        <dbReference type="ARBA" id="ARBA00022741"/>
    </source>
</evidence>
<dbReference type="EMBL" id="KX246258">
    <property type="protein sequence ID" value="APA62651.1"/>
    <property type="molecule type" value="Genomic_DNA"/>
</dbReference>
<evidence type="ECO:0000256" key="16">
    <source>
        <dbReference type="ARBA" id="ARBA00032243"/>
    </source>
</evidence>
<sequence>MNKLPHKVRWFVFTNYDVNTDYKVGKDIRFIAYGNEVCPTTGRPHHQGFLYTHVNQCHGKRNLHKLAQILNKESNPHVEPMYGKITDNEYYCSKENELIKIGDEPKQGARGDIQESCNEILAGKRTADQVCVENPEFFHQYGRTLDRVQEIAFRKQFRKEMTKGIWYTGPSGAGKSHKAFTDFHPDTHYSKNLCDEWWDGYTGQETVILNEFRGQIKFAELLDLTDKWPKTVKVRNKAPVPFLAKTLIITSVKRPEDIYINQTGEPWEQFSRRFDVFELESAQKCS</sequence>
<dbReference type="GO" id="GO:0042025">
    <property type="term" value="C:host cell nucleus"/>
    <property type="evidence" value="ECO:0007669"/>
    <property type="project" value="UniProtKB-SubCell"/>
</dbReference>
<evidence type="ECO:0000256" key="2">
    <source>
        <dbReference type="ARBA" id="ARBA00004147"/>
    </source>
</evidence>
<dbReference type="GO" id="GO:0000166">
    <property type="term" value="F:nucleotide binding"/>
    <property type="evidence" value="ECO:0007669"/>
    <property type="project" value="UniProtKB-KW"/>
</dbReference>
<evidence type="ECO:0000256" key="7">
    <source>
        <dbReference type="ARBA" id="ARBA00022722"/>
    </source>
</evidence>
<evidence type="ECO:0000256" key="15">
    <source>
        <dbReference type="ARBA" id="ARBA00030754"/>
    </source>
</evidence>
<dbReference type="PROSITE" id="PS52020">
    <property type="entry name" value="CRESS_DNA_REP"/>
    <property type="match status" value="1"/>
</dbReference>
<accession>A0A1I9XGC9</accession>
<organism evidence="19">
    <name type="scientific">uncultured virus</name>
    <dbReference type="NCBI Taxonomy" id="340016"/>
    <lineage>
        <taxon>Viruses</taxon>
        <taxon>environmental samples</taxon>
    </lineage>
</organism>
<dbReference type="InterPro" id="IPR027417">
    <property type="entry name" value="P-loop_NTPase"/>
</dbReference>
<comment type="catalytic activity">
    <reaction evidence="17">
        <text>ATP + H2O = ADP + phosphate + H(+)</text>
        <dbReference type="Rhea" id="RHEA:13065"/>
        <dbReference type="ChEBI" id="CHEBI:15377"/>
        <dbReference type="ChEBI" id="CHEBI:15378"/>
        <dbReference type="ChEBI" id="CHEBI:30616"/>
        <dbReference type="ChEBI" id="CHEBI:43474"/>
        <dbReference type="ChEBI" id="CHEBI:456216"/>
    </reaction>
</comment>
<keyword evidence="6" id="KW-0235">DNA replication</keyword>
<evidence type="ECO:0000256" key="4">
    <source>
        <dbReference type="ARBA" id="ARBA00022679"/>
    </source>
</evidence>
<evidence type="ECO:0000259" key="18">
    <source>
        <dbReference type="PROSITE" id="PS52020"/>
    </source>
</evidence>
<dbReference type="InterPro" id="IPR049912">
    <property type="entry name" value="CRESS_DNA_REP"/>
</dbReference>
<keyword evidence="8" id="KW-0479">Metal-binding</keyword>
<evidence type="ECO:0000256" key="14">
    <source>
        <dbReference type="ARBA" id="ARBA00023268"/>
    </source>
</evidence>
<evidence type="ECO:0000256" key="6">
    <source>
        <dbReference type="ARBA" id="ARBA00022705"/>
    </source>
</evidence>
<evidence type="ECO:0000256" key="17">
    <source>
        <dbReference type="ARBA" id="ARBA00049360"/>
    </source>
</evidence>
<evidence type="ECO:0000313" key="19">
    <source>
        <dbReference type="EMBL" id="APA62651.1"/>
    </source>
</evidence>
<keyword evidence="7" id="KW-0540">Nuclease</keyword>
<dbReference type="GO" id="GO:0016779">
    <property type="term" value="F:nucleotidyltransferase activity"/>
    <property type="evidence" value="ECO:0007669"/>
    <property type="project" value="UniProtKB-KW"/>
</dbReference>
<dbReference type="GO" id="GO:0046872">
    <property type="term" value="F:metal ion binding"/>
    <property type="evidence" value="ECO:0007669"/>
    <property type="project" value="UniProtKB-KW"/>
</dbReference>
<dbReference type="InterPro" id="IPR000605">
    <property type="entry name" value="Helicase_SF3_ssDNA/RNA_vir"/>
</dbReference>
<evidence type="ECO:0000256" key="10">
    <source>
        <dbReference type="ARBA" id="ARBA00022759"/>
    </source>
</evidence>
<dbReference type="Gene3D" id="3.40.1310.20">
    <property type="match status" value="1"/>
</dbReference>
<keyword evidence="13" id="KW-0238">DNA-binding</keyword>
<keyword evidence="14" id="KW-0511">Multifunctional enzyme</keyword>
<dbReference type="GO" id="GO:0006260">
    <property type="term" value="P:DNA replication"/>
    <property type="evidence" value="ECO:0007669"/>
    <property type="project" value="UniProtKB-KW"/>
</dbReference>
<dbReference type="Pfam" id="PF00910">
    <property type="entry name" value="RNA_helicase"/>
    <property type="match status" value="1"/>
</dbReference>
<dbReference type="GO" id="GO:0003724">
    <property type="term" value="F:RNA helicase activity"/>
    <property type="evidence" value="ECO:0007669"/>
    <property type="project" value="InterPro"/>
</dbReference>
<name>A0A1I9XGC9_9VIRU</name>
<dbReference type="SUPFAM" id="SSF52540">
    <property type="entry name" value="P-loop containing nucleoside triphosphate hydrolases"/>
    <property type="match status" value="1"/>
</dbReference>
<keyword evidence="5" id="KW-0548">Nucleotidyltransferase</keyword>
<evidence type="ECO:0000256" key="3">
    <source>
        <dbReference type="ARBA" id="ARBA00008545"/>
    </source>
</evidence>
<evidence type="ECO:0000256" key="5">
    <source>
        <dbReference type="ARBA" id="ARBA00022695"/>
    </source>
</evidence>
<comment type="cofactor">
    <cofactor evidence="1">
        <name>Mn(2+)</name>
        <dbReference type="ChEBI" id="CHEBI:29035"/>
    </cofactor>
</comment>
<keyword evidence="10" id="KW-0255">Endonuclease</keyword>
<comment type="similarity">
    <text evidence="3">Belongs to the nanoviruses/circoviruses replication-associated protein family.</text>
</comment>
<proteinExistence type="inferred from homology"/>
<dbReference type="GO" id="GO:0004519">
    <property type="term" value="F:endonuclease activity"/>
    <property type="evidence" value="ECO:0007669"/>
    <property type="project" value="UniProtKB-KW"/>
</dbReference>
<evidence type="ECO:0000256" key="8">
    <source>
        <dbReference type="ARBA" id="ARBA00022723"/>
    </source>
</evidence>
<evidence type="ECO:0000256" key="13">
    <source>
        <dbReference type="ARBA" id="ARBA00023125"/>
    </source>
</evidence>
<keyword evidence="12" id="KW-0190">Covalent protein-DNA linkage</keyword>
<evidence type="ECO:0000256" key="1">
    <source>
        <dbReference type="ARBA" id="ARBA00001936"/>
    </source>
</evidence>
<feature type="domain" description="CRESS-DNA virus Rep endonuclease" evidence="18">
    <location>
        <begin position="5"/>
        <end position="104"/>
    </location>
</feature>
<dbReference type="Gene3D" id="3.40.50.300">
    <property type="entry name" value="P-loop containing nucleotide triphosphate hydrolases"/>
    <property type="match status" value="1"/>
</dbReference>
<reference evidence="19" key="1">
    <citation type="journal article" date="2017" name="PLoS ONE">
        <title>Novel circular single-stranded DNA viruses among an asteroid, echinoid and holothurian (Phylum: Echinodermata).</title>
        <authorList>
            <person name="Jackson E.W."/>
            <person name="Bistolas K.S.I."/>
            <person name="Button J.B."/>
            <person name="Hewson I."/>
        </authorList>
    </citation>
    <scope>NUCLEOTIDE SEQUENCE</scope>
</reference>
<evidence type="ECO:0000256" key="11">
    <source>
        <dbReference type="ARBA" id="ARBA00022801"/>
    </source>
</evidence>
<keyword evidence="11" id="KW-0378">Hydrolase</keyword>
<keyword evidence="9" id="KW-0547">Nucleotide-binding</keyword>
<keyword evidence="4" id="KW-0808">Transferase</keyword>
<dbReference type="GO" id="GO:0016787">
    <property type="term" value="F:hydrolase activity"/>
    <property type="evidence" value="ECO:0007669"/>
    <property type="project" value="UniProtKB-KW"/>
</dbReference>
<protein>
    <recommendedName>
        <fullName evidence="15">ATP-dependent helicase Rep</fullName>
    </recommendedName>
    <alternativeName>
        <fullName evidence="16">RepP</fullName>
    </alternativeName>
</protein>
<dbReference type="GO" id="GO:0003677">
    <property type="term" value="F:DNA binding"/>
    <property type="evidence" value="ECO:0007669"/>
    <property type="project" value="UniProtKB-KW"/>
</dbReference>
<comment type="subcellular location">
    <subcellularLocation>
        <location evidence="2">Host nucleus</location>
    </subcellularLocation>
</comment>
<dbReference type="GO" id="GO:0003723">
    <property type="term" value="F:RNA binding"/>
    <property type="evidence" value="ECO:0007669"/>
    <property type="project" value="InterPro"/>
</dbReference>
<evidence type="ECO:0000256" key="12">
    <source>
        <dbReference type="ARBA" id="ARBA00023124"/>
    </source>
</evidence>